<protein>
    <submittedName>
        <fullName evidence="1">Uncharacterized protein</fullName>
    </submittedName>
</protein>
<name>A0A0A1TSV1_9HYPO</name>
<proteinExistence type="predicted"/>
<dbReference type="OrthoDB" id="5427059at2759"/>
<evidence type="ECO:0000313" key="1">
    <source>
        <dbReference type="EMBL" id="CEJ94637.1"/>
    </source>
</evidence>
<dbReference type="EMBL" id="CDHN01000007">
    <property type="protein sequence ID" value="CEJ94637.1"/>
    <property type="molecule type" value="Genomic_DNA"/>
</dbReference>
<dbReference type="AlphaFoldDB" id="A0A0A1TSV1"/>
<gene>
    <name evidence="1" type="ORF">VHEMI10156</name>
</gene>
<organism evidence="1 2">
    <name type="scientific">[Torrubiella] hemipterigena</name>
    <dbReference type="NCBI Taxonomy" id="1531966"/>
    <lineage>
        <taxon>Eukaryota</taxon>
        <taxon>Fungi</taxon>
        <taxon>Dikarya</taxon>
        <taxon>Ascomycota</taxon>
        <taxon>Pezizomycotina</taxon>
        <taxon>Sordariomycetes</taxon>
        <taxon>Hypocreomycetidae</taxon>
        <taxon>Hypocreales</taxon>
        <taxon>Clavicipitaceae</taxon>
        <taxon>Clavicipitaceae incertae sedis</taxon>
        <taxon>'Torrubiella' clade</taxon>
    </lineage>
</organism>
<evidence type="ECO:0000313" key="2">
    <source>
        <dbReference type="Proteomes" id="UP000039046"/>
    </source>
</evidence>
<accession>A0A0A1TSV1</accession>
<sequence>MPLYHNSTMPTQTFNHEQTGILSCPPEIHWMVLWCCPDLKTLLAASHSTRALYYALKSYPFPIIESLVHQAVGEAALPDCIRAMRAKTMAHGGPRSERMETMVQELFENDGVVRTDFWSIPRGLAAISLREIFVQLAAEIGSEYATNWTSVYPMISHNPPVPPSEAELGRIVSALYRFETFCTIFARVLRLGQPDLDAAYKLFFSRFAPWEIEQIVSVFESVGSLVIPAFNDVALHDIEFGFKHVYSADSAHCAHLQRVLGHGLRLAYQLWKAQTYNQRYSLLKDLCADGRCFWDYPLSDFNESIRDEINSGITYPPLPDDDPECGAKHMWQWANQPRPNVRIAGLLKNQNVRRIGYVFWSRSRVDSSHVTDTP</sequence>
<dbReference type="HOGENOM" id="CLU_047021_1_0_1"/>
<dbReference type="Proteomes" id="UP000039046">
    <property type="component" value="Unassembled WGS sequence"/>
</dbReference>
<keyword evidence="2" id="KW-1185">Reference proteome</keyword>
<reference evidence="1 2" key="1">
    <citation type="journal article" date="2015" name="Genome Announc.">
        <title>Draft Genome Sequence and Gene Annotation of the Entomopathogenic Fungus Verticillium hemipterigenum.</title>
        <authorList>
            <person name="Horn F."/>
            <person name="Habel A."/>
            <person name="Scharf D.H."/>
            <person name="Dworschak J."/>
            <person name="Brakhage A.A."/>
            <person name="Guthke R."/>
            <person name="Hertweck C."/>
            <person name="Linde J."/>
        </authorList>
    </citation>
    <scope>NUCLEOTIDE SEQUENCE [LARGE SCALE GENOMIC DNA]</scope>
</reference>